<accession>A0ABQ3SV81</accession>
<sequence>MSTHHEHSTGTGTGTGTGFMQRTVRTVVPYVTAFLVALLAAKIVGLLTENPWARLGTALGVAVVSLLLHTYEEKEEGRSGG</sequence>
<reference evidence="3" key="1">
    <citation type="submission" date="2023-07" db="EMBL/GenBank/DDBJ databases">
        <title>Whole genome shotgun sequence of Streptomyces nojiriensis NBRC 13794.</title>
        <authorList>
            <person name="Komaki H."/>
            <person name="Tamura T."/>
        </authorList>
    </citation>
    <scope>NUCLEOTIDE SEQUENCE [LARGE SCALE GENOMIC DNA]</scope>
    <source>
        <strain evidence="3">NBRC 13794</strain>
    </source>
</reference>
<dbReference type="EMBL" id="BNEC01000005">
    <property type="protein sequence ID" value="GHI72048.1"/>
    <property type="molecule type" value="Genomic_DNA"/>
</dbReference>
<proteinExistence type="predicted"/>
<organism evidence="2 3">
    <name type="scientific">Streptomyces nojiriensis</name>
    <dbReference type="NCBI Taxonomy" id="66374"/>
    <lineage>
        <taxon>Bacteria</taxon>
        <taxon>Bacillati</taxon>
        <taxon>Actinomycetota</taxon>
        <taxon>Actinomycetes</taxon>
        <taxon>Kitasatosporales</taxon>
        <taxon>Streptomycetaceae</taxon>
        <taxon>Streptomyces</taxon>
    </lineage>
</organism>
<evidence type="ECO:0000313" key="2">
    <source>
        <dbReference type="EMBL" id="GHI72048.1"/>
    </source>
</evidence>
<keyword evidence="1" id="KW-0472">Membrane</keyword>
<dbReference type="Proteomes" id="UP000613974">
    <property type="component" value="Unassembled WGS sequence"/>
</dbReference>
<feature type="transmembrane region" description="Helical" evidence="1">
    <location>
        <begin position="52"/>
        <end position="71"/>
    </location>
</feature>
<protein>
    <recommendedName>
        <fullName evidence="4">Holin</fullName>
    </recommendedName>
</protein>
<comment type="caution">
    <text evidence="2">The sequence shown here is derived from an EMBL/GenBank/DDBJ whole genome shotgun (WGS) entry which is preliminary data.</text>
</comment>
<keyword evidence="1" id="KW-1133">Transmembrane helix</keyword>
<dbReference type="GeneID" id="95590282"/>
<evidence type="ECO:0008006" key="4">
    <source>
        <dbReference type="Google" id="ProtNLM"/>
    </source>
</evidence>
<evidence type="ECO:0000256" key="1">
    <source>
        <dbReference type="SAM" id="Phobius"/>
    </source>
</evidence>
<name>A0ABQ3SV81_9ACTN</name>
<keyword evidence="3" id="KW-1185">Reference proteome</keyword>
<dbReference type="RefSeq" id="WP_189737159.1">
    <property type="nucleotide sequence ID" value="NZ_BMRL01000005.1"/>
</dbReference>
<gene>
    <name evidence="2" type="ORF">Snoj_59660</name>
</gene>
<evidence type="ECO:0000313" key="3">
    <source>
        <dbReference type="Proteomes" id="UP000613974"/>
    </source>
</evidence>
<feature type="transmembrane region" description="Helical" evidence="1">
    <location>
        <begin position="27"/>
        <end position="46"/>
    </location>
</feature>
<keyword evidence="1" id="KW-0812">Transmembrane</keyword>